<keyword evidence="8" id="KW-0998">Cell outer membrane</keyword>
<evidence type="ECO:0000256" key="3">
    <source>
        <dbReference type="ARBA" id="ARBA00022448"/>
    </source>
</evidence>
<evidence type="ECO:0000256" key="9">
    <source>
        <dbReference type="SAM" id="MobiDB-lite"/>
    </source>
</evidence>
<dbReference type="InterPro" id="IPR051544">
    <property type="entry name" value="TPS_OM_transporter"/>
</dbReference>
<organism evidence="11 12">
    <name type="scientific">Planktothrix serta PCC 8927</name>
    <dbReference type="NCBI Taxonomy" id="671068"/>
    <lineage>
        <taxon>Bacteria</taxon>
        <taxon>Bacillati</taxon>
        <taxon>Cyanobacteriota</taxon>
        <taxon>Cyanophyceae</taxon>
        <taxon>Oscillatoriophycideae</taxon>
        <taxon>Oscillatoriales</taxon>
        <taxon>Microcoleaceae</taxon>
        <taxon>Planktothrix</taxon>
    </lineage>
</organism>
<dbReference type="GO" id="GO:0098046">
    <property type="term" value="C:type V protein secretion system complex"/>
    <property type="evidence" value="ECO:0007669"/>
    <property type="project" value="TreeGrafter"/>
</dbReference>
<dbReference type="GO" id="GO:0009279">
    <property type="term" value="C:cell outer membrane"/>
    <property type="evidence" value="ECO:0007669"/>
    <property type="project" value="UniProtKB-SubCell"/>
</dbReference>
<keyword evidence="7" id="KW-0472">Membrane</keyword>
<dbReference type="Gene3D" id="2.40.160.50">
    <property type="entry name" value="membrane protein fhac: a member of the omp85/tpsb transporter family"/>
    <property type="match status" value="1"/>
</dbReference>
<dbReference type="Pfam" id="PF08479">
    <property type="entry name" value="POTRA_2"/>
    <property type="match status" value="1"/>
</dbReference>
<name>A0A7Z9C039_9CYAN</name>
<dbReference type="EMBL" id="CZCU02000160">
    <property type="protein sequence ID" value="VXD24454.1"/>
    <property type="molecule type" value="Genomic_DNA"/>
</dbReference>
<dbReference type="PROSITE" id="PS51779">
    <property type="entry name" value="POTRA"/>
    <property type="match status" value="1"/>
</dbReference>
<keyword evidence="6" id="KW-0653">Protein transport</keyword>
<feature type="compositionally biased region" description="Pro residues" evidence="9">
    <location>
        <begin position="139"/>
        <end position="169"/>
    </location>
</feature>
<evidence type="ECO:0000313" key="12">
    <source>
        <dbReference type="Proteomes" id="UP000184550"/>
    </source>
</evidence>
<evidence type="ECO:0000256" key="8">
    <source>
        <dbReference type="ARBA" id="ARBA00023237"/>
    </source>
</evidence>
<protein>
    <recommendedName>
        <fullName evidence="10">POTRA domain-containing protein</fullName>
    </recommendedName>
</protein>
<dbReference type="InterPro" id="IPR034746">
    <property type="entry name" value="POTRA"/>
</dbReference>
<feature type="domain" description="POTRA" evidence="10">
    <location>
        <begin position="173"/>
        <end position="248"/>
    </location>
</feature>
<gene>
    <name evidence="11" type="ORF">PL8927_820058</name>
</gene>
<evidence type="ECO:0000256" key="4">
    <source>
        <dbReference type="ARBA" id="ARBA00022452"/>
    </source>
</evidence>
<keyword evidence="4" id="KW-1134">Transmembrane beta strand</keyword>
<dbReference type="Proteomes" id="UP000184550">
    <property type="component" value="Unassembled WGS sequence"/>
</dbReference>
<accession>A0A7Z9C039</accession>
<evidence type="ECO:0000313" key="11">
    <source>
        <dbReference type="EMBL" id="VXD24454.1"/>
    </source>
</evidence>
<keyword evidence="5" id="KW-0812">Transmembrane</keyword>
<dbReference type="GO" id="GO:0046819">
    <property type="term" value="P:protein secretion by the type V secretion system"/>
    <property type="evidence" value="ECO:0007669"/>
    <property type="project" value="TreeGrafter"/>
</dbReference>
<keyword evidence="3" id="KW-0813">Transport</keyword>
<dbReference type="AlphaFoldDB" id="A0A7Z9C039"/>
<proteinExistence type="inferred from homology"/>
<keyword evidence="12" id="KW-1185">Reference proteome</keyword>
<dbReference type="Gene3D" id="3.10.20.310">
    <property type="entry name" value="membrane protein fhac"/>
    <property type="match status" value="1"/>
</dbReference>
<sequence>MGRSKNLRKFHQCGMIVTSTLLLVLSLFPRQGLSQESSRLTSFSEETPEPLTTEHETNVVPSTVFLPHSTITPSELAYIPPIAPLQTLTFGDISIQNDNSLFSPASGEFCDLQNCPNLAQINIPPQVPQPDPNRDRFLPRPPIPPKPEPPPTPELTPTPTPEPPTPPTDETPIPVQTINVTGSTILTSEEIQTLVTPLENRSVTLTQLRELADQITAIYLERGYITSRAIVPEQTINNGIVEIQVIEGTLENIEVEGIKRLHPSYITSRIRLGAEKPLSTAALEDQLRLLRINPLFESVEASLRAGTQEGQSILIVRVVEAPPFGVSLNIDNYSPPSIGSERMGISVRHLNLTGRGDFLGLSYNTTRLIANGESDIIDALYSIPINPMNGTIQLRLQPYRNRITQDPFDALNIEGKSQRYEISYRQPIIRNPIAELALSFGFAFQDSQTLLDDNGEPFASGPDSKGYTRTSVLKFGQDYVIRDTEGAWALRSQFNLGLDILGATDVGTPNAAFFSWLGQVQRVQRLGEDNLLIAQGDIQLSADPLFPAQQFVIGGALSLRGYRQNVRAGDNGFRISLEDRITLDRNQDSEPVFQLAPFIDFGGVWNHDRNPNRIIGKTFLAGAGLGVIWQPVSGLNLRLDYGLPLIGIDDRGNNIQDDGIYFSVIYTP</sequence>
<evidence type="ECO:0000256" key="2">
    <source>
        <dbReference type="ARBA" id="ARBA00009055"/>
    </source>
</evidence>
<dbReference type="GO" id="GO:0008320">
    <property type="term" value="F:protein transmembrane transporter activity"/>
    <property type="evidence" value="ECO:0007669"/>
    <property type="project" value="TreeGrafter"/>
</dbReference>
<evidence type="ECO:0000256" key="6">
    <source>
        <dbReference type="ARBA" id="ARBA00022927"/>
    </source>
</evidence>
<evidence type="ECO:0000256" key="5">
    <source>
        <dbReference type="ARBA" id="ARBA00022692"/>
    </source>
</evidence>
<evidence type="ECO:0000259" key="10">
    <source>
        <dbReference type="PROSITE" id="PS51779"/>
    </source>
</evidence>
<reference evidence="11" key="1">
    <citation type="submission" date="2019-10" db="EMBL/GenBank/DDBJ databases">
        <authorList>
            <consortium name="Genoscope - CEA"/>
            <person name="William W."/>
        </authorList>
    </citation>
    <scope>NUCLEOTIDE SEQUENCE [LARGE SCALE GENOMIC DNA]</scope>
    <source>
        <strain evidence="11">BBR_PRJEB10992</strain>
    </source>
</reference>
<comment type="subcellular location">
    <subcellularLocation>
        <location evidence="1">Cell outer membrane</location>
    </subcellularLocation>
</comment>
<evidence type="ECO:0000256" key="7">
    <source>
        <dbReference type="ARBA" id="ARBA00023136"/>
    </source>
</evidence>
<dbReference type="PANTHER" id="PTHR34597">
    <property type="entry name" value="SLR1661 PROTEIN"/>
    <property type="match status" value="1"/>
</dbReference>
<evidence type="ECO:0000256" key="1">
    <source>
        <dbReference type="ARBA" id="ARBA00004442"/>
    </source>
</evidence>
<dbReference type="Pfam" id="PF03865">
    <property type="entry name" value="ShlB"/>
    <property type="match status" value="1"/>
</dbReference>
<comment type="caution">
    <text evidence="11">The sequence shown here is derived from an EMBL/GenBank/DDBJ whole genome shotgun (WGS) entry which is preliminary data.</text>
</comment>
<feature type="region of interest" description="Disordered" evidence="9">
    <location>
        <begin position="121"/>
        <end position="175"/>
    </location>
</feature>
<dbReference type="InterPro" id="IPR005565">
    <property type="entry name" value="Hemolysn_activator_HlyB_C"/>
</dbReference>
<dbReference type="PANTHER" id="PTHR34597:SF1">
    <property type="entry name" value="HEME_HEMOPEXIN TRANSPORTER PROTEIN HUXB"/>
    <property type="match status" value="1"/>
</dbReference>
<comment type="similarity">
    <text evidence="2">Belongs to the TPS (TC 1.B.20) family.</text>
</comment>
<dbReference type="InterPro" id="IPR013686">
    <property type="entry name" value="Polypept-transport_assoc_ShlB"/>
</dbReference>